<evidence type="ECO:0000313" key="2">
    <source>
        <dbReference type="EMBL" id="AGC72526.1"/>
    </source>
</evidence>
<keyword evidence="1" id="KW-0472">Membrane</keyword>
<dbReference type="EMBL" id="JX649905">
    <property type="protein sequence ID" value="AGC72526.1"/>
    <property type="molecule type" value="Genomic_DNA"/>
</dbReference>
<name>L7VYK4_9BACT</name>
<protein>
    <submittedName>
        <fullName evidence="2">Uncharacterized protein</fullName>
    </submittedName>
</protein>
<proteinExistence type="predicted"/>
<keyword evidence="1" id="KW-1133">Transmembrane helix</keyword>
<evidence type="ECO:0000256" key="1">
    <source>
        <dbReference type="SAM" id="Phobius"/>
    </source>
</evidence>
<feature type="transmembrane region" description="Helical" evidence="1">
    <location>
        <begin position="24"/>
        <end position="47"/>
    </location>
</feature>
<organism evidence="2">
    <name type="scientific">uncultured bacterium A1Q1_fos_862</name>
    <dbReference type="NCBI Taxonomy" id="1256590"/>
    <lineage>
        <taxon>Bacteria</taxon>
        <taxon>environmental samples</taxon>
    </lineage>
</organism>
<accession>L7VYK4</accession>
<dbReference type="AlphaFoldDB" id="L7VYK4"/>
<sequence>MTSPTTPPSSGEFDEAEPRRRSRVAVTATLLAVAVLLGSWVYVLFFYDPGLLIDELADRTFPTAAEQVCAAAKAEFDQLQPADQARNAQERADVVAESNDILTRMVADLRPLAPTSPEQVASGVDEWLDDWETYIGDRRLYVEELRIDDEARFLETVKGSDTKGISRAINSFAQVNRMESCMTPGDVS</sequence>
<reference evidence="2" key="1">
    <citation type="submission" date="2012-09" db="EMBL/GenBank/DDBJ databases">
        <title>Metagenomic Characterization of a Microbial Community in Wastewater Detects High Levels of Antibiotic Resistance.</title>
        <authorList>
            <person name="Abrams M."/>
            <person name="Caldwell A."/>
            <person name="Vandaei E."/>
            <person name="Lee W."/>
            <person name="Perrott J."/>
            <person name="Khan S.Y."/>
            <person name="Ta J."/>
            <person name="Romero D."/>
            <person name="Nguyen V."/>
            <person name="Pourmand N."/>
            <person name="Ouverney C.C."/>
        </authorList>
    </citation>
    <scope>NUCLEOTIDE SEQUENCE</scope>
</reference>
<keyword evidence="1" id="KW-0812">Transmembrane</keyword>